<gene>
    <name evidence="3" type="ORF">SPARVUS_LOCUS13942651</name>
</gene>
<evidence type="ECO:0000313" key="4">
    <source>
        <dbReference type="Proteomes" id="UP001162483"/>
    </source>
</evidence>
<dbReference type="Gene3D" id="1.20.900.10">
    <property type="entry name" value="Dbl homology (DH) domain"/>
    <property type="match status" value="1"/>
</dbReference>
<dbReference type="PANTHER" id="PTHR13944:SF18">
    <property type="entry name" value="A-KINASE ANCHOR PROTEIN 13"/>
    <property type="match status" value="1"/>
</dbReference>
<feature type="domain" description="DH" evidence="2">
    <location>
        <begin position="1"/>
        <end position="78"/>
    </location>
</feature>
<dbReference type="PANTHER" id="PTHR13944">
    <property type="entry name" value="AGAP007712-PA"/>
    <property type="match status" value="1"/>
</dbReference>
<keyword evidence="4" id="KW-1185">Reference proteome</keyword>
<reference evidence="3" key="1">
    <citation type="submission" date="2023-05" db="EMBL/GenBank/DDBJ databases">
        <authorList>
            <person name="Stuckert A."/>
        </authorList>
    </citation>
    <scope>NUCLEOTIDE SEQUENCE</scope>
</reference>
<dbReference type="PROSITE" id="PS50010">
    <property type="entry name" value="DH_2"/>
    <property type="match status" value="1"/>
</dbReference>
<evidence type="ECO:0000259" key="2">
    <source>
        <dbReference type="PROSITE" id="PS50010"/>
    </source>
</evidence>
<dbReference type="SUPFAM" id="SSF48065">
    <property type="entry name" value="DBL homology domain (DH-domain)"/>
    <property type="match status" value="1"/>
</dbReference>
<evidence type="ECO:0000256" key="1">
    <source>
        <dbReference type="ARBA" id="ARBA00022771"/>
    </source>
</evidence>
<sequence length="78" mass="9260">MKRTYGKFCGHHNEAVNYFKDLLSKEKRFQAFIKKKGSSTLVRRLGIPECILLVTQRITKYPVILQRILQYTKENEIE</sequence>
<accession>A0ABN9GE22</accession>
<keyword evidence="1" id="KW-0862">Zinc</keyword>
<comment type="caution">
    <text evidence="3">The sequence shown here is derived from an EMBL/GenBank/DDBJ whole genome shotgun (WGS) entry which is preliminary data.</text>
</comment>
<keyword evidence="1" id="KW-0863">Zinc-finger</keyword>
<organism evidence="3 4">
    <name type="scientific">Staurois parvus</name>
    <dbReference type="NCBI Taxonomy" id="386267"/>
    <lineage>
        <taxon>Eukaryota</taxon>
        <taxon>Metazoa</taxon>
        <taxon>Chordata</taxon>
        <taxon>Craniata</taxon>
        <taxon>Vertebrata</taxon>
        <taxon>Euteleostomi</taxon>
        <taxon>Amphibia</taxon>
        <taxon>Batrachia</taxon>
        <taxon>Anura</taxon>
        <taxon>Neobatrachia</taxon>
        <taxon>Ranoidea</taxon>
        <taxon>Ranidae</taxon>
        <taxon>Staurois</taxon>
    </lineage>
</organism>
<protein>
    <recommendedName>
        <fullName evidence="2">DH domain-containing protein</fullName>
    </recommendedName>
</protein>
<feature type="non-terminal residue" evidence="3">
    <location>
        <position position="78"/>
    </location>
</feature>
<proteinExistence type="predicted"/>
<dbReference type="InterPro" id="IPR000219">
    <property type="entry name" value="DH_dom"/>
</dbReference>
<name>A0ABN9GE22_9NEOB</name>
<dbReference type="InterPro" id="IPR051632">
    <property type="entry name" value="Rho_GEF"/>
</dbReference>
<dbReference type="EMBL" id="CATNWA010018445">
    <property type="protein sequence ID" value="CAI9607419.1"/>
    <property type="molecule type" value="Genomic_DNA"/>
</dbReference>
<dbReference type="Proteomes" id="UP001162483">
    <property type="component" value="Unassembled WGS sequence"/>
</dbReference>
<dbReference type="Pfam" id="PF00621">
    <property type="entry name" value="RhoGEF"/>
    <property type="match status" value="1"/>
</dbReference>
<evidence type="ECO:0000313" key="3">
    <source>
        <dbReference type="EMBL" id="CAI9607419.1"/>
    </source>
</evidence>
<dbReference type="InterPro" id="IPR035899">
    <property type="entry name" value="DBL_dom_sf"/>
</dbReference>
<keyword evidence="1" id="KW-0479">Metal-binding</keyword>